<reference evidence="1" key="1">
    <citation type="journal article" date="2014" name="Front. Microbiol.">
        <title>High frequency of phylogenetically diverse reductive dehalogenase-homologous genes in deep subseafloor sedimentary metagenomes.</title>
        <authorList>
            <person name="Kawai M."/>
            <person name="Futagami T."/>
            <person name="Toyoda A."/>
            <person name="Takaki Y."/>
            <person name="Nishi S."/>
            <person name="Hori S."/>
            <person name="Arai W."/>
            <person name="Tsubouchi T."/>
            <person name="Morono Y."/>
            <person name="Uchiyama I."/>
            <person name="Ito T."/>
            <person name="Fujiyama A."/>
            <person name="Inagaki F."/>
            <person name="Takami H."/>
        </authorList>
    </citation>
    <scope>NUCLEOTIDE SEQUENCE</scope>
    <source>
        <strain evidence="1">Expedition CK06-06</strain>
    </source>
</reference>
<sequence length="143" mass="16144">MDTAQYHPLCQPLRRLVNSLFEPNLCTNLDEVLILYIPRDGFTEVNTYHQRFADCWNYLITYTKALLEGSKLPGALAEMPLSLRKSLSAMKDIVKAAAKMKIGNARASLVEPQLGYCLRELEMRLQQGWGCGHGLVAIFEVVK</sequence>
<evidence type="ECO:0000313" key="1">
    <source>
        <dbReference type="EMBL" id="GAH28053.1"/>
    </source>
</evidence>
<accession>X1G4W9</accession>
<organism evidence="1">
    <name type="scientific">marine sediment metagenome</name>
    <dbReference type="NCBI Taxonomy" id="412755"/>
    <lineage>
        <taxon>unclassified sequences</taxon>
        <taxon>metagenomes</taxon>
        <taxon>ecological metagenomes</taxon>
    </lineage>
</organism>
<name>X1G4W9_9ZZZZ</name>
<gene>
    <name evidence="1" type="ORF">S03H2_05734</name>
</gene>
<dbReference type="EMBL" id="BARU01002425">
    <property type="protein sequence ID" value="GAH28053.1"/>
    <property type="molecule type" value="Genomic_DNA"/>
</dbReference>
<dbReference type="AlphaFoldDB" id="X1G4W9"/>
<comment type="caution">
    <text evidence="1">The sequence shown here is derived from an EMBL/GenBank/DDBJ whole genome shotgun (WGS) entry which is preliminary data.</text>
</comment>
<protein>
    <submittedName>
        <fullName evidence="1">Uncharacterized protein</fullName>
    </submittedName>
</protein>
<proteinExistence type="predicted"/>